<dbReference type="NCBIfam" id="TIGR01586">
    <property type="entry name" value="yopT_cys_prot"/>
    <property type="match status" value="1"/>
</dbReference>
<evidence type="ECO:0000256" key="3">
    <source>
        <dbReference type="ARBA" id="ARBA00022807"/>
    </source>
</evidence>
<dbReference type="KEGG" id="ahu:A6A40_00780"/>
<reference evidence="5 6" key="1">
    <citation type="journal article" date="2013" name="Int. J. Syst. Evol. Microbiol.">
        <title>Azospirillum humicireducens sp. nov., a nitrogen-fixing bacterium isolated from a microbial fuel cell.</title>
        <authorList>
            <person name="Zhou S."/>
            <person name="Han L."/>
            <person name="Wang Y."/>
            <person name="Yang G."/>
            <person name="Zhuang L."/>
            <person name="Hu P."/>
        </authorList>
    </citation>
    <scope>NUCLEOTIDE SEQUENCE [LARGE SCALE GENOMIC DNA]</scope>
    <source>
        <strain evidence="5 6">SgZ-5</strain>
    </source>
</reference>
<accession>A0A168XZB1</accession>
<evidence type="ECO:0000313" key="5">
    <source>
        <dbReference type="EMBL" id="ANC90561.2"/>
    </source>
</evidence>
<dbReference type="InterPro" id="IPR006473">
    <property type="entry name" value="Peptidase_C58_Yopt"/>
</dbReference>
<dbReference type="Proteomes" id="UP000077405">
    <property type="component" value="Chromosome"/>
</dbReference>
<keyword evidence="2" id="KW-0378">Hydrolase</keyword>
<evidence type="ECO:0000256" key="1">
    <source>
        <dbReference type="ARBA" id="ARBA00022670"/>
    </source>
</evidence>
<sequence>MGGVRRATPCSATAGSVRFQAGSLGRGRLSGLASMPTMRPAARSAGQCQDQGMSMADFDSYCVAPFKQRSPVERLFPDDHEAMKGICFGLCIEWIKRHRTSKGEAPQKRIAYIDQDSTILHASIKQRLYSTELKFDLDLSSEQLGARNQAMGQAGLAVGQTRTQWMSATDPDSVKDVTKAIATATASPHTYHLVTLNFTQRGAAHATCCYKSGGKAFGLGSHLYFFDPNYGEFKASSGSAASLIAGLVDRYRHYESRSGATIDYRVKEFVVQSVSFA</sequence>
<evidence type="ECO:0000256" key="2">
    <source>
        <dbReference type="ARBA" id="ARBA00022801"/>
    </source>
</evidence>
<evidence type="ECO:0000313" key="6">
    <source>
        <dbReference type="Proteomes" id="UP000077405"/>
    </source>
</evidence>
<organism evidence="5 6">
    <name type="scientific">Azospirillum humicireducens</name>
    <dbReference type="NCBI Taxonomy" id="1226968"/>
    <lineage>
        <taxon>Bacteria</taxon>
        <taxon>Pseudomonadati</taxon>
        <taxon>Pseudomonadota</taxon>
        <taxon>Alphaproteobacteria</taxon>
        <taxon>Rhodospirillales</taxon>
        <taxon>Azospirillaceae</taxon>
        <taxon>Azospirillum</taxon>
    </lineage>
</organism>
<gene>
    <name evidence="5" type="ORF">A6A40_00780</name>
</gene>
<keyword evidence="6" id="KW-1185">Reference proteome</keyword>
<feature type="domain" description="Peptidase C58 YopT-type" evidence="4">
    <location>
        <begin position="55"/>
        <end position="256"/>
    </location>
</feature>
<protein>
    <submittedName>
        <fullName evidence="5">YopT-type cysteine protease domain-containing protein</fullName>
    </submittedName>
</protein>
<name>A0A168XZB1_9PROT</name>
<dbReference type="Gene3D" id="3.90.70.20">
    <property type="match status" value="1"/>
</dbReference>
<dbReference type="Pfam" id="PF03543">
    <property type="entry name" value="Peptidase_C58"/>
    <property type="match status" value="1"/>
</dbReference>
<dbReference type="AlphaFoldDB" id="A0A168XZB1"/>
<dbReference type="GO" id="GO:0006508">
    <property type="term" value="P:proteolysis"/>
    <property type="evidence" value="ECO:0007669"/>
    <property type="project" value="UniProtKB-KW"/>
</dbReference>
<evidence type="ECO:0000259" key="4">
    <source>
        <dbReference type="Pfam" id="PF03543"/>
    </source>
</evidence>
<dbReference type="InterPro" id="IPR038765">
    <property type="entry name" value="Papain-like_cys_pep_sf"/>
</dbReference>
<keyword evidence="3" id="KW-0788">Thiol protease</keyword>
<keyword evidence="1 5" id="KW-0645">Protease</keyword>
<dbReference type="GO" id="GO:0004197">
    <property type="term" value="F:cysteine-type endopeptidase activity"/>
    <property type="evidence" value="ECO:0007669"/>
    <property type="project" value="InterPro"/>
</dbReference>
<proteinExistence type="predicted"/>
<dbReference type="EMBL" id="CP015285">
    <property type="protein sequence ID" value="ANC90561.2"/>
    <property type="molecule type" value="Genomic_DNA"/>
</dbReference>
<dbReference type="SUPFAM" id="SSF54001">
    <property type="entry name" value="Cysteine proteinases"/>
    <property type="match status" value="1"/>
</dbReference>